<evidence type="ECO:0000313" key="1">
    <source>
        <dbReference type="EMBL" id="GBP62764.1"/>
    </source>
</evidence>
<name>A0A4C1XJU3_EUMVA</name>
<comment type="caution">
    <text evidence="1">The sequence shown here is derived from an EMBL/GenBank/DDBJ whole genome shotgun (WGS) entry which is preliminary data.</text>
</comment>
<dbReference type="Proteomes" id="UP000299102">
    <property type="component" value="Unassembled WGS sequence"/>
</dbReference>
<organism evidence="1 2">
    <name type="scientific">Eumeta variegata</name>
    <name type="common">Bagworm moth</name>
    <name type="synonym">Eumeta japonica</name>
    <dbReference type="NCBI Taxonomy" id="151549"/>
    <lineage>
        <taxon>Eukaryota</taxon>
        <taxon>Metazoa</taxon>
        <taxon>Ecdysozoa</taxon>
        <taxon>Arthropoda</taxon>
        <taxon>Hexapoda</taxon>
        <taxon>Insecta</taxon>
        <taxon>Pterygota</taxon>
        <taxon>Neoptera</taxon>
        <taxon>Endopterygota</taxon>
        <taxon>Lepidoptera</taxon>
        <taxon>Glossata</taxon>
        <taxon>Ditrysia</taxon>
        <taxon>Tineoidea</taxon>
        <taxon>Psychidae</taxon>
        <taxon>Oiketicinae</taxon>
        <taxon>Eumeta</taxon>
    </lineage>
</organism>
<sequence length="213" mass="23946">MDVSEVRHICKDRTVWKSIYSTCLSFREIGERGGRRDKHTRWALGRAERAARAVSARSLCAVHHCNILSQGRFPGLYKLPPRKPAPRISCTDASENEFLAVCGQNDGQHFDDQASLLQHEFHKRQSEYNCDGCTFFCSPRHAKGVGKEEKNSLRAVRAPGHTGAAITTWKCRRRVTALQVPFKQQTPRYRKSPVQYGLKLQKEVPGGAGSAPE</sequence>
<proteinExistence type="predicted"/>
<protein>
    <submittedName>
        <fullName evidence="1">Uncharacterized protein</fullName>
    </submittedName>
</protein>
<gene>
    <name evidence="1" type="ORF">EVAR_51716_1</name>
</gene>
<evidence type="ECO:0000313" key="2">
    <source>
        <dbReference type="Proteomes" id="UP000299102"/>
    </source>
</evidence>
<reference evidence="1 2" key="1">
    <citation type="journal article" date="2019" name="Commun. Biol.">
        <title>The bagworm genome reveals a unique fibroin gene that provides high tensile strength.</title>
        <authorList>
            <person name="Kono N."/>
            <person name="Nakamura H."/>
            <person name="Ohtoshi R."/>
            <person name="Tomita M."/>
            <person name="Numata K."/>
            <person name="Arakawa K."/>
        </authorList>
    </citation>
    <scope>NUCLEOTIDE SEQUENCE [LARGE SCALE GENOMIC DNA]</scope>
</reference>
<accession>A0A4C1XJU3</accession>
<dbReference type="EMBL" id="BGZK01000849">
    <property type="protein sequence ID" value="GBP62764.1"/>
    <property type="molecule type" value="Genomic_DNA"/>
</dbReference>
<dbReference type="AlphaFoldDB" id="A0A4C1XJU3"/>
<keyword evidence="2" id="KW-1185">Reference proteome</keyword>